<dbReference type="EMBL" id="BART01001542">
    <property type="protein sequence ID" value="GAG70660.1"/>
    <property type="molecule type" value="Genomic_DNA"/>
</dbReference>
<keyword evidence="3" id="KW-0479">Metal-binding</keyword>
<reference evidence="8" key="1">
    <citation type="journal article" date="2014" name="Front. Microbiol.">
        <title>High frequency of phylogenetically diverse reductive dehalogenase-homologous genes in deep subseafloor sedimentary metagenomes.</title>
        <authorList>
            <person name="Kawai M."/>
            <person name="Futagami T."/>
            <person name="Toyoda A."/>
            <person name="Takaki Y."/>
            <person name="Nishi S."/>
            <person name="Hori S."/>
            <person name="Arai W."/>
            <person name="Tsubouchi T."/>
            <person name="Morono Y."/>
            <person name="Uchiyama I."/>
            <person name="Ito T."/>
            <person name="Fujiyama A."/>
            <person name="Inagaki F."/>
            <person name="Takami H."/>
        </authorList>
    </citation>
    <scope>NUCLEOTIDE SEQUENCE</scope>
    <source>
        <strain evidence="8">Expedition CK06-06</strain>
    </source>
</reference>
<dbReference type="NCBIfam" id="NF004885">
    <property type="entry name" value="PRK06246.1"/>
    <property type="match status" value="1"/>
</dbReference>
<dbReference type="AlphaFoldDB" id="X0ZLT9"/>
<dbReference type="InterPro" id="IPR004646">
    <property type="entry name" value="Fe-S_hydro-lyase_TtdA-typ_cat"/>
</dbReference>
<protein>
    <recommendedName>
        <fullName evidence="7">Fe-S hydro-lyase tartrate dehydratase alpha-type catalytic domain-containing protein</fullName>
    </recommendedName>
</protein>
<evidence type="ECO:0000256" key="4">
    <source>
        <dbReference type="ARBA" id="ARBA00023004"/>
    </source>
</evidence>
<evidence type="ECO:0000256" key="2">
    <source>
        <dbReference type="ARBA" id="ARBA00022485"/>
    </source>
</evidence>
<evidence type="ECO:0000256" key="3">
    <source>
        <dbReference type="ARBA" id="ARBA00022723"/>
    </source>
</evidence>
<keyword evidence="4" id="KW-0408">Iron</keyword>
<sequence length="217" mass="23763">MRKISADEIKDKVAMLCKKANYKLPDDVKSAIKEAYNKEKSSLGKEVLSQIIKNYEIAENSKVPICQDTGIAVFFIKIGEDVKIVDGDIYDAINEAVRKGYLEGYLRLSMVKDPLYERENTLDNTPAIIHLEIVKGENLEITLMPKGAGSENMSKMTILTPSASEEDIENFVVKTVKEGGANACPPVIVGVGIGGNLESCTLLSKKALLRDVGKQNP</sequence>
<dbReference type="GO" id="GO:0016829">
    <property type="term" value="F:lyase activity"/>
    <property type="evidence" value="ECO:0007669"/>
    <property type="project" value="UniProtKB-KW"/>
</dbReference>
<dbReference type="GO" id="GO:0046872">
    <property type="term" value="F:metal ion binding"/>
    <property type="evidence" value="ECO:0007669"/>
    <property type="project" value="UniProtKB-KW"/>
</dbReference>
<feature type="domain" description="Fe-S hydro-lyase tartrate dehydratase alpha-type catalytic" evidence="7">
    <location>
        <begin position="11"/>
        <end position="216"/>
    </location>
</feature>
<name>X0ZLT9_9ZZZZ</name>
<dbReference type="PANTHER" id="PTHR30389:SF17">
    <property type="entry name" value="L(+)-TARTRATE DEHYDRATASE SUBUNIT ALPHA-RELATED"/>
    <property type="match status" value="1"/>
</dbReference>
<dbReference type="NCBIfam" id="TIGR00722">
    <property type="entry name" value="ttdA_fumA_fumB"/>
    <property type="match status" value="1"/>
</dbReference>
<gene>
    <name evidence="8" type="ORF">S01H4_05351</name>
</gene>
<comment type="similarity">
    <text evidence="1">Belongs to the class-I fumarase family.</text>
</comment>
<dbReference type="GO" id="GO:0051539">
    <property type="term" value="F:4 iron, 4 sulfur cluster binding"/>
    <property type="evidence" value="ECO:0007669"/>
    <property type="project" value="UniProtKB-KW"/>
</dbReference>
<keyword evidence="5" id="KW-0411">Iron-sulfur</keyword>
<proteinExistence type="inferred from homology"/>
<feature type="non-terminal residue" evidence="8">
    <location>
        <position position="217"/>
    </location>
</feature>
<dbReference type="PANTHER" id="PTHR30389">
    <property type="entry name" value="FUMARATE HYDRATASE-RELATED"/>
    <property type="match status" value="1"/>
</dbReference>
<keyword evidence="6" id="KW-0456">Lyase</keyword>
<evidence type="ECO:0000256" key="5">
    <source>
        <dbReference type="ARBA" id="ARBA00023014"/>
    </source>
</evidence>
<keyword evidence="2" id="KW-0004">4Fe-4S</keyword>
<evidence type="ECO:0000256" key="6">
    <source>
        <dbReference type="ARBA" id="ARBA00023239"/>
    </source>
</evidence>
<evidence type="ECO:0000256" key="1">
    <source>
        <dbReference type="ARBA" id="ARBA00008876"/>
    </source>
</evidence>
<dbReference type="InterPro" id="IPR051208">
    <property type="entry name" value="Class-I_Fumarase/Tartrate_DH"/>
</dbReference>
<accession>X0ZLT9</accession>
<dbReference type="Pfam" id="PF05681">
    <property type="entry name" value="Fumerase"/>
    <property type="match status" value="1"/>
</dbReference>
<evidence type="ECO:0000259" key="7">
    <source>
        <dbReference type="Pfam" id="PF05681"/>
    </source>
</evidence>
<comment type="caution">
    <text evidence="8">The sequence shown here is derived from an EMBL/GenBank/DDBJ whole genome shotgun (WGS) entry which is preliminary data.</text>
</comment>
<evidence type="ECO:0000313" key="8">
    <source>
        <dbReference type="EMBL" id="GAG70660.1"/>
    </source>
</evidence>
<organism evidence="8">
    <name type="scientific">marine sediment metagenome</name>
    <dbReference type="NCBI Taxonomy" id="412755"/>
    <lineage>
        <taxon>unclassified sequences</taxon>
        <taxon>metagenomes</taxon>
        <taxon>ecological metagenomes</taxon>
    </lineage>
</organism>